<proteinExistence type="predicted"/>
<gene>
    <name evidence="1" type="ORF">FM114_07220</name>
</gene>
<organism evidence="1 2">
    <name type="scientific">Luteococcus japonicus LSP_Lj1</name>
    <dbReference type="NCBI Taxonomy" id="1255658"/>
    <lineage>
        <taxon>Bacteria</taxon>
        <taxon>Bacillati</taxon>
        <taxon>Actinomycetota</taxon>
        <taxon>Actinomycetes</taxon>
        <taxon>Propionibacteriales</taxon>
        <taxon>Propionibacteriaceae</taxon>
        <taxon>Luteococcus</taxon>
    </lineage>
</organism>
<dbReference type="EMBL" id="FUKQ01000029">
    <property type="protein sequence ID" value="SJN30780.1"/>
    <property type="molecule type" value="Genomic_DNA"/>
</dbReference>
<accession>A0A1R4JF97</accession>
<protein>
    <submittedName>
        <fullName evidence="1">Uncharacterized protein</fullName>
    </submittedName>
</protein>
<dbReference type="AlphaFoldDB" id="A0A1R4JF97"/>
<reference evidence="1 2" key="1">
    <citation type="submission" date="2017-02" db="EMBL/GenBank/DDBJ databases">
        <authorList>
            <person name="Peterson S.W."/>
        </authorList>
    </citation>
    <scope>NUCLEOTIDE SEQUENCE [LARGE SCALE GENOMIC DNA]</scope>
    <source>
        <strain evidence="1 2">LSP_Lj1</strain>
    </source>
</reference>
<evidence type="ECO:0000313" key="2">
    <source>
        <dbReference type="Proteomes" id="UP000188342"/>
    </source>
</evidence>
<dbReference type="STRING" id="1255658.FM114_07220"/>
<dbReference type="Proteomes" id="UP000188342">
    <property type="component" value="Unassembled WGS sequence"/>
</dbReference>
<dbReference type="RefSeq" id="WP_094764505.1">
    <property type="nucleotide sequence ID" value="NZ_FUKQ01000029.1"/>
</dbReference>
<name>A0A1R4JF97_9ACTN</name>
<evidence type="ECO:0000313" key="1">
    <source>
        <dbReference type="EMBL" id="SJN30780.1"/>
    </source>
</evidence>
<dbReference type="OrthoDB" id="3722161at2"/>
<sequence length="306" mass="33979">MGSVDHRESGERFAQVFTDAVARSGMTLQELRGALRERDVPVSIATLSYWRSGRSIPARERSLKALEELERVLHVGAGQLTGALPSDALQRWDVVKAAGVDEQGKALLDAMGLTLRGQLHNEFLHDVVVSAVDGTQVETTTQLLRAAVDGLDRVPMAFRMNFLEDPPPLITAVAGCELGRVVQLDDEGLQVGELLLPRPLAVGERCLLEYRLDWEYPQDLPEGGFSRVLPEPVEHYALEVRLPSRPLRANYRSLPNDYQGVHSPDALERPLDPSTHMVHVFADAPAGLHEVQWQARELREGEVLPW</sequence>
<keyword evidence="2" id="KW-1185">Reference proteome</keyword>